<dbReference type="EMBL" id="CP092362">
    <property type="protein sequence ID" value="ULN40810.1"/>
    <property type="molecule type" value="Genomic_DNA"/>
</dbReference>
<dbReference type="PROSITE" id="PS50995">
    <property type="entry name" value="HTH_MARR_2"/>
    <property type="match status" value="1"/>
</dbReference>
<evidence type="ECO:0000259" key="4">
    <source>
        <dbReference type="PROSITE" id="PS50995"/>
    </source>
</evidence>
<dbReference type="PROSITE" id="PS01117">
    <property type="entry name" value="HTH_MARR_1"/>
    <property type="match status" value="1"/>
</dbReference>
<dbReference type="RefSeq" id="WP_240177544.1">
    <property type="nucleotide sequence ID" value="NZ_CP092362.2"/>
</dbReference>
<dbReference type="Gene3D" id="1.10.10.10">
    <property type="entry name" value="Winged helix-like DNA-binding domain superfamily/Winged helix DNA-binding domain"/>
    <property type="match status" value="1"/>
</dbReference>
<dbReference type="SUPFAM" id="SSF46785">
    <property type="entry name" value="Winged helix' DNA-binding domain"/>
    <property type="match status" value="1"/>
</dbReference>
<accession>A0ABY3TIM1</accession>
<dbReference type="InterPro" id="IPR036390">
    <property type="entry name" value="WH_DNA-bd_sf"/>
</dbReference>
<keyword evidence="3" id="KW-0804">Transcription</keyword>
<evidence type="ECO:0000313" key="5">
    <source>
        <dbReference type="EMBL" id="ULN40810.1"/>
    </source>
</evidence>
<dbReference type="InterPro" id="IPR052526">
    <property type="entry name" value="HTH-type_Bedaq_tolerance"/>
</dbReference>
<dbReference type="InterPro" id="IPR023187">
    <property type="entry name" value="Tscrpt_reg_MarR-type_CS"/>
</dbReference>
<evidence type="ECO:0000256" key="3">
    <source>
        <dbReference type="ARBA" id="ARBA00023163"/>
    </source>
</evidence>
<protein>
    <submittedName>
        <fullName evidence="5">MarR family transcriptional regulator</fullName>
    </submittedName>
</protein>
<proteinExistence type="predicted"/>
<feature type="domain" description="HTH marR-type" evidence="4">
    <location>
        <begin position="5"/>
        <end position="137"/>
    </location>
</feature>
<reference evidence="5" key="1">
    <citation type="submission" date="2022-08" db="EMBL/GenBank/DDBJ databases">
        <title>Whole genome sequencing of non-tuberculosis mycobacteria type-strains.</title>
        <authorList>
            <person name="Igarashi Y."/>
            <person name="Osugi A."/>
            <person name="Mitarai S."/>
        </authorList>
    </citation>
    <scope>NUCLEOTIDE SEQUENCE</scope>
    <source>
        <strain evidence="5">JCM 16369</strain>
    </source>
</reference>
<sequence>MLDRDLRLASDLSLAVMRLARQLRFRRPESPITLSQLSALATLAKDGAMTPGALAVRERVRPPSMTRVIASLADLGLVVRTSHPTDGRQVLVAVSDAGAALVDSERRASQEWLRGRLATLHDDDRDILLRAADLMTVLVDEDA</sequence>
<evidence type="ECO:0000256" key="2">
    <source>
        <dbReference type="ARBA" id="ARBA00023125"/>
    </source>
</evidence>
<gene>
    <name evidence="5" type="ORF">MI149_24760</name>
</gene>
<dbReference type="SMART" id="SM00347">
    <property type="entry name" value="HTH_MARR"/>
    <property type="match status" value="1"/>
</dbReference>
<keyword evidence="2" id="KW-0238">DNA-binding</keyword>
<name>A0ABY3TIM1_9MYCO</name>
<dbReference type="PANTHER" id="PTHR39515:SF2">
    <property type="entry name" value="HTH-TYPE TRANSCRIPTIONAL REGULATOR RV0880"/>
    <property type="match status" value="1"/>
</dbReference>
<keyword evidence="1" id="KW-0805">Transcription regulation</keyword>
<evidence type="ECO:0000256" key="1">
    <source>
        <dbReference type="ARBA" id="ARBA00023015"/>
    </source>
</evidence>
<dbReference type="Proteomes" id="UP001055337">
    <property type="component" value="Chromosome"/>
</dbReference>
<dbReference type="InterPro" id="IPR000835">
    <property type="entry name" value="HTH_MarR-typ"/>
</dbReference>
<dbReference type="Pfam" id="PF01047">
    <property type="entry name" value="MarR"/>
    <property type="match status" value="1"/>
</dbReference>
<evidence type="ECO:0000313" key="6">
    <source>
        <dbReference type="Proteomes" id="UP001055337"/>
    </source>
</evidence>
<dbReference type="PANTHER" id="PTHR39515">
    <property type="entry name" value="CONSERVED PROTEIN"/>
    <property type="match status" value="1"/>
</dbReference>
<organism evidence="5 6">
    <name type="scientific">Mycolicibacterium crocinum</name>
    <dbReference type="NCBI Taxonomy" id="388459"/>
    <lineage>
        <taxon>Bacteria</taxon>
        <taxon>Bacillati</taxon>
        <taxon>Actinomycetota</taxon>
        <taxon>Actinomycetes</taxon>
        <taxon>Mycobacteriales</taxon>
        <taxon>Mycobacteriaceae</taxon>
        <taxon>Mycolicibacterium</taxon>
    </lineage>
</organism>
<dbReference type="InterPro" id="IPR036388">
    <property type="entry name" value="WH-like_DNA-bd_sf"/>
</dbReference>
<keyword evidence="6" id="KW-1185">Reference proteome</keyword>